<keyword evidence="4" id="KW-1185">Reference proteome</keyword>
<proteinExistence type="predicted"/>
<evidence type="ECO:0000313" key="3">
    <source>
        <dbReference type="EMBL" id="EYC26037.1"/>
    </source>
</evidence>
<evidence type="ECO:0000256" key="1">
    <source>
        <dbReference type="SAM" id="MobiDB-lite"/>
    </source>
</evidence>
<dbReference type="EMBL" id="JARK01001347">
    <property type="protein sequence ID" value="EYC26037.1"/>
    <property type="molecule type" value="Genomic_DNA"/>
</dbReference>
<feature type="compositionally biased region" description="Polar residues" evidence="1">
    <location>
        <begin position="103"/>
        <end position="113"/>
    </location>
</feature>
<protein>
    <submittedName>
        <fullName evidence="3">Uncharacterized protein</fullName>
    </submittedName>
</protein>
<dbReference type="STRING" id="53326.A0A016VGC3"/>
<feature type="region of interest" description="Disordered" evidence="1">
    <location>
        <begin position="89"/>
        <end position="113"/>
    </location>
</feature>
<feature type="signal peptide" evidence="2">
    <location>
        <begin position="1"/>
        <end position="17"/>
    </location>
</feature>
<evidence type="ECO:0000313" key="4">
    <source>
        <dbReference type="Proteomes" id="UP000024635"/>
    </source>
</evidence>
<comment type="caution">
    <text evidence="3">The sequence shown here is derived from an EMBL/GenBank/DDBJ whole genome shotgun (WGS) entry which is preliminary data.</text>
</comment>
<dbReference type="OrthoDB" id="5810331at2759"/>
<keyword evidence="2" id="KW-0732">Signal</keyword>
<feature type="chain" id="PRO_5001493407" evidence="2">
    <location>
        <begin position="18"/>
        <end position="204"/>
    </location>
</feature>
<evidence type="ECO:0000256" key="2">
    <source>
        <dbReference type="SAM" id="SignalP"/>
    </source>
</evidence>
<accession>A0A016VGC3</accession>
<dbReference type="Proteomes" id="UP000024635">
    <property type="component" value="Unassembled WGS sequence"/>
</dbReference>
<sequence>MLVLIIISCAVLPFISTKNPNALSSPASDPSFPWSENLVKLEQISIQNVTKEQEEVLKRSNIPPKMWPYVNITAVVERERKRNATDGGVITDEDVLGDDEHPQPNTMHNDGRKTTITISTDAGLKLYQHWTDQAVSGLMAAVATNKLKNVGNAEKLAHKQCNKEAKTVNQHAKCVVELLNAEEKYQKWLRKNQLMSRRIGMCSN</sequence>
<name>A0A016VGC3_9BILA</name>
<organism evidence="3 4">
    <name type="scientific">Ancylostoma ceylanicum</name>
    <dbReference type="NCBI Taxonomy" id="53326"/>
    <lineage>
        <taxon>Eukaryota</taxon>
        <taxon>Metazoa</taxon>
        <taxon>Ecdysozoa</taxon>
        <taxon>Nematoda</taxon>
        <taxon>Chromadorea</taxon>
        <taxon>Rhabditida</taxon>
        <taxon>Rhabditina</taxon>
        <taxon>Rhabditomorpha</taxon>
        <taxon>Strongyloidea</taxon>
        <taxon>Ancylostomatidae</taxon>
        <taxon>Ancylostomatinae</taxon>
        <taxon>Ancylostoma</taxon>
    </lineage>
</organism>
<gene>
    <name evidence="3" type="primary">Acey_s0011.g1525</name>
    <name evidence="3" type="ORF">Y032_0011g1525</name>
</gene>
<dbReference type="AlphaFoldDB" id="A0A016VGC3"/>
<reference evidence="4" key="1">
    <citation type="journal article" date="2015" name="Nat. Genet.">
        <title>The genome and transcriptome of the zoonotic hookworm Ancylostoma ceylanicum identify infection-specific gene families.</title>
        <authorList>
            <person name="Schwarz E.M."/>
            <person name="Hu Y."/>
            <person name="Antoshechkin I."/>
            <person name="Miller M.M."/>
            <person name="Sternberg P.W."/>
            <person name="Aroian R.V."/>
        </authorList>
    </citation>
    <scope>NUCLEOTIDE SEQUENCE</scope>
    <source>
        <strain evidence="4">HY135</strain>
    </source>
</reference>